<feature type="compositionally biased region" description="Basic and acidic residues" evidence="3">
    <location>
        <begin position="9"/>
        <end position="50"/>
    </location>
</feature>
<dbReference type="PANTHER" id="PTHR46052:SF1">
    <property type="entry name" value="PHOSDUCIN-LIKE PROTEIN"/>
    <property type="match status" value="1"/>
</dbReference>
<dbReference type="CDD" id="cd02987">
    <property type="entry name" value="Phd_like_Phd"/>
    <property type="match status" value="1"/>
</dbReference>
<name>U1GVI2_ENDPU</name>
<dbReference type="InterPro" id="IPR036249">
    <property type="entry name" value="Thioredoxin-like_sf"/>
</dbReference>
<dbReference type="InterPro" id="IPR051499">
    <property type="entry name" value="Phosducin-like_reg"/>
</dbReference>
<accession>U1GVI2</accession>
<dbReference type="GO" id="GO:0008277">
    <property type="term" value="P:regulation of G protein-coupled receptor signaling pathway"/>
    <property type="evidence" value="ECO:0007669"/>
    <property type="project" value="InterPro"/>
</dbReference>
<evidence type="ECO:0000256" key="1">
    <source>
        <dbReference type="ARBA" id="ARBA00009686"/>
    </source>
</evidence>
<dbReference type="RefSeq" id="XP_007786188.1">
    <property type="nucleotide sequence ID" value="XM_007787998.1"/>
</dbReference>
<dbReference type="HOGENOM" id="CLU_053880_0_0_1"/>
<sequence length="285" mass="31555">MTDSLAQEEADRFFSNKDRITTHPEDASDSDNHSEINEKDITTDPYHSDPGDDEDTLHSMAATATATATYHVPHTFFDANTGPKGVIADARSFNRAKKTSLRNTFLNITSGHYFQQSSKSRQTTPPTGSASTEKSGSGHEDEDDEFMEQWRQSRLRELAAGGSQKHQRRQSPSKRKWGFFKEVDASGYLDAVEKTASDTVVVVCIYDPESDESAAVEESLHILAQKHATTRFVKLHHEIAEMEHVGAPAIIAYQNGDVIAMLADCSAVGLETNLRRNGMLVDTTY</sequence>
<evidence type="ECO:0000313" key="6">
    <source>
        <dbReference type="Proteomes" id="UP000019373"/>
    </source>
</evidence>
<dbReference type="Pfam" id="PF02114">
    <property type="entry name" value="Phosducin"/>
    <property type="match status" value="1"/>
</dbReference>
<evidence type="ECO:0000256" key="2">
    <source>
        <dbReference type="ARBA" id="ARBA00022553"/>
    </source>
</evidence>
<feature type="compositionally biased region" description="Polar residues" evidence="3">
    <location>
        <begin position="112"/>
        <end position="135"/>
    </location>
</feature>
<dbReference type="PANTHER" id="PTHR46052">
    <property type="entry name" value="PHOSDUCIN-LIKE PROTEIN"/>
    <property type="match status" value="1"/>
</dbReference>
<dbReference type="OMA" id="RVHYADI"/>
<dbReference type="EMBL" id="KE720753">
    <property type="protein sequence ID" value="ERF76488.1"/>
    <property type="molecule type" value="Genomic_DNA"/>
</dbReference>
<dbReference type="OrthoDB" id="70588at2759"/>
<organism evidence="5 6">
    <name type="scientific">Endocarpon pusillum (strain Z07020 / HMAS-L-300199)</name>
    <name type="common">Lichen-forming fungus</name>
    <dbReference type="NCBI Taxonomy" id="1263415"/>
    <lineage>
        <taxon>Eukaryota</taxon>
        <taxon>Fungi</taxon>
        <taxon>Dikarya</taxon>
        <taxon>Ascomycota</taxon>
        <taxon>Pezizomycotina</taxon>
        <taxon>Eurotiomycetes</taxon>
        <taxon>Chaetothyriomycetidae</taxon>
        <taxon>Verrucariales</taxon>
        <taxon>Verrucariaceae</taxon>
        <taxon>Endocarpon</taxon>
    </lineage>
</organism>
<dbReference type="AlphaFoldDB" id="U1GVI2"/>
<dbReference type="InterPro" id="IPR023196">
    <property type="entry name" value="Phosducin_N_dom_sf"/>
</dbReference>
<dbReference type="InterPro" id="IPR001200">
    <property type="entry name" value="Phosducin"/>
</dbReference>
<dbReference type="eggNOG" id="KOG3171">
    <property type="taxonomic scope" value="Eukaryota"/>
</dbReference>
<proteinExistence type="inferred from homology"/>
<reference evidence="6" key="1">
    <citation type="journal article" date="2014" name="BMC Genomics">
        <title>Genome characteristics reveal the impact of lichenization on lichen-forming fungus Endocarpon pusillum Hedwig (Verrucariales, Ascomycota).</title>
        <authorList>
            <person name="Wang Y.-Y."/>
            <person name="Liu B."/>
            <person name="Zhang X.-Y."/>
            <person name="Zhou Q.-M."/>
            <person name="Zhang T."/>
            <person name="Li H."/>
            <person name="Yu Y.-F."/>
            <person name="Zhang X.-L."/>
            <person name="Hao X.-Y."/>
            <person name="Wang M."/>
            <person name="Wang L."/>
            <person name="Wei J.-C."/>
        </authorList>
    </citation>
    <scope>NUCLEOTIDE SEQUENCE [LARGE SCALE GENOMIC DNA]</scope>
    <source>
        <strain evidence="6">Z07020 / HMAS-L-300199</strain>
    </source>
</reference>
<protein>
    <recommendedName>
        <fullName evidence="4">Phosducin domain-containing protein</fullName>
    </recommendedName>
</protein>
<gene>
    <name evidence="5" type="ORF">EPUS_06150</name>
</gene>
<keyword evidence="2" id="KW-0597">Phosphoprotein</keyword>
<evidence type="ECO:0000313" key="5">
    <source>
        <dbReference type="EMBL" id="ERF76488.1"/>
    </source>
</evidence>
<dbReference type="SUPFAM" id="SSF52833">
    <property type="entry name" value="Thioredoxin-like"/>
    <property type="match status" value="1"/>
</dbReference>
<dbReference type="Gene3D" id="3.40.30.10">
    <property type="entry name" value="Glutaredoxin"/>
    <property type="match status" value="1"/>
</dbReference>
<dbReference type="GeneID" id="19241096"/>
<dbReference type="Gene3D" id="1.10.168.10">
    <property type="entry name" value="Phosducin, domain 2"/>
    <property type="match status" value="1"/>
</dbReference>
<feature type="domain" description="Phosducin" evidence="4">
    <location>
        <begin position="78"/>
        <end position="260"/>
    </location>
</feature>
<feature type="region of interest" description="Disordered" evidence="3">
    <location>
        <begin position="1"/>
        <end position="56"/>
    </location>
</feature>
<evidence type="ECO:0000256" key="3">
    <source>
        <dbReference type="SAM" id="MobiDB-lite"/>
    </source>
</evidence>
<evidence type="ECO:0000259" key="4">
    <source>
        <dbReference type="Pfam" id="PF02114"/>
    </source>
</evidence>
<dbReference type="Proteomes" id="UP000019373">
    <property type="component" value="Unassembled WGS sequence"/>
</dbReference>
<comment type="similarity">
    <text evidence="1">Belongs to the phosducin family.</text>
</comment>
<keyword evidence="6" id="KW-1185">Reference proteome</keyword>
<feature type="region of interest" description="Disordered" evidence="3">
    <location>
        <begin position="112"/>
        <end position="147"/>
    </location>
</feature>
<dbReference type="InterPro" id="IPR024253">
    <property type="entry name" value="Phosducin_thioredoxin-like_dom"/>
</dbReference>